<dbReference type="AlphaFoldDB" id="K1Y3T9"/>
<dbReference type="Proteomes" id="UP000006753">
    <property type="component" value="Unassembled WGS sequence"/>
</dbReference>
<dbReference type="KEGG" id="mbe:MBM_01811"/>
<dbReference type="HOGENOM" id="CLU_1896675_0_0_1"/>
<dbReference type="EMBL" id="JH921430">
    <property type="protein sequence ID" value="EKD19859.1"/>
    <property type="molecule type" value="Genomic_DNA"/>
</dbReference>
<evidence type="ECO:0000313" key="2">
    <source>
        <dbReference type="Proteomes" id="UP000006753"/>
    </source>
</evidence>
<keyword evidence="2" id="KW-1185">Reference proteome</keyword>
<evidence type="ECO:0000313" key="1">
    <source>
        <dbReference type="EMBL" id="EKD19859.1"/>
    </source>
</evidence>
<reference evidence="1 2" key="1">
    <citation type="journal article" date="2012" name="BMC Genomics">
        <title>Sequencing the genome of Marssonina brunnea reveals fungus-poplar co-evolution.</title>
        <authorList>
            <person name="Zhu S."/>
            <person name="Cao Y.-Z."/>
            <person name="Jiang C."/>
            <person name="Tan B.-Y."/>
            <person name="Wang Z."/>
            <person name="Feng S."/>
            <person name="Zhang L."/>
            <person name="Su X.-H."/>
            <person name="Brejova B."/>
            <person name="Vinar T."/>
            <person name="Xu M."/>
            <person name="Wang M.-X."/>
            <person name="Zhang S.-G."/>
            <person name="Huang M.-R."/>
            <person name="Wu R."/>
            <person name="Zhou Y."/>
        </authorList>
    </citation>
    <scope>NUCLEOTIDE SEQUENCE [LARGE SCALE GENOMIC DNA]</scope>
    <source>
        <strain evidence="1 2">MB_m1</strain>
    </source>
</reference>
<accession>K1Y3T9</accession>
<protein>
    <submittedName>
        <fullName evidence="1">Uncharacterized protein</fullName>
    </submittedName>
</protein>
<organism evidence="1 2">
    <name type="scientific">Marssonina brunnea f. sp. multigermtubi (strain MB_m1)</name>
    <name type="common">Marssonina leaf spot fungus</name>
    <dbReference type="NCBI Taxonomy" id="1072389"/>
    <lineage>
        <taxon>Eukaryota</taxon>
        <taxon>Fungi</taxon>
        <taxon>Dikarya</taxon>
        <taxon>Ascomycota</taxon>
        <taxon>Pezizomycotina</taxon>
        <taxon>Leotiomycetes</taxon>
        <taxon>Helotiales</taxon>
        <taxon>Drepanopezizaceae</taxon>
        <taxon>Drepanopeziza</taxon>
    </lineage>
</organism>
<dbReference type="InParanoid" id="K1Y3T9"/>
<sequence>MCTVGRSTEYGLVVPVTGETICRADSEKSSTALSVNSREYGEKARIMGGSGGRKTWGRLGSSTKIILISTVPAAYEPEGPTFQSVIGWPSGRKKANVFDTEAREVQVQVQAEAEAEAESHDRDPLGPLKYYYCR</sequence>
<proteinExistence type="predicted"/>
<gene>
    <name evidence="1" type="ORF">MBM_01811</name>
</gene>
<name>K1Y3T9_MARBU</name>